<dbReference type="Gene3D" id="3.30.2020.30">
    <property type="match status" value="1"/>
</dbReference>
<gene>
    <name evidence="4" type="ORF">METZ01_LOCUS188014</name>
</gene>
<feature type="domain" description="Gamma-butyrobetaine hydroxylase-like N-terminal" evidence="3">
    <location>
        <begin position="2"/>
        <end position="20"/>
    </location>
</feature>
<evidence type="ECO:0000256" key="2">
    <source>
        <dbReference type="ARBA" id="ARBA00023004"/>
    </source>
</evidence>
<reference evidence="4" key="1">
    <citation type="submission" date="2018-05" db="EMBL/GenBank/DDBJ databases">
        <authorList>
            <person name="Lanie J.A."/>
            <person name="Ng W.-L."/>
            <person name="Kazmierczak K.M."/>
            <person name="Andrzejewski T.M."/>
            <person name="Davidsen T.M."/>
            <person name="Wayne K.J."/>
            <person name="Tettelin H."/>
            <person name="Glass J.I."/>
            <person name="Rusch D."/>
            <person name="Podicherti R."/>
            <person name="Tsui H.-C.T."/>
            <person name="Winkler M.E."/>
        </authorList>
    </citation>
    <scope>NUCLEOTIDE SEQUENCE</scope>
</reference>
<keyword evidence="2" id="KW-0408">Iron</keyword>
<dbReference type="EMBL" id="UINC01038317">
    <property type="protein sequence ID" value="SVB35160.1"/>
    <property type="molecule type" value="Genomic_DNA"/>
</dbReference>
<dbReference type="AlphaFoldDB" id="A0A382D9Q3"/>
<dbReference type="GO" id="GO:0046872">
    <property type="term" value="F:metal ion binding"/>
    <property type="evidence" value="ECO:0007669"/>
    <property type="project" value="UniProtKB-KW"/>
</dbReference>
<organism evidence="4">
    <name type="scientific">marine metagenome</name>
    <dbReference type="NCBI Taxonomy" id="408172"/>
    <lineage>
        <taxon>unclassified sequences</taxon>
        <taxon>metagenomes</taxon>
        <taxon>ecological metagenomes</taxon>
    </lineage>
</organism>
<evidence type="ECO:0000256" key="1">
    <source>
        <dbReference type="ARBA" id="ARBA00022723"/>
    </source>
</evidence>
<evidence type="ECO:0000259" key="3">
    <source>
        <dbReference type="Pfam" id="PF06155"/>
    </source>
</evidence>
<sequence length="28" mass="3334">MNITWNDDHSTGIYTFELLREMSGWSND</sequence>
<protein>
    <recommendedName>
        <fullName evidence="3">Gamma-butyrobetaine hydroxylase-like N-terminal domain-containing protein</fullName>
    </recommendedName>
</protein>
<proteinExistence type="predicted"/>
<accession>A0A382D9Q3</accession>
<evidence type="ECO:0000313" key="4">
    <source>
        <dbReference type="EMBL" id="SVB35160.1"/>
    </source>
</evidence>
<name>A0A382D9Q3_9ZZZZ</name>
<keyword evidence="1" id="KW-0479">Metal-binding</keyword>
<dbReference type="InterPro" id="IPR010376">
    <property type="entry name" value="GBBH-like_N"/>
</dbReference>
<dbReference type="Pfam" id="PF06155">
    <property type="entry name" value="GBBH-like_N"/>
    <property type="match status" value="1"/>
</dbReference>
<dbReference type="InterPro" id="IPR038492">
    <property type="entry name" value="GBBH-like_N_sf"/>
</dbReference>